<gene>
    <name evidence="1" type="ORF">K3G42_013287</name>
</gene>
<dbReference type="Proteomes" id="UP000827872">
    <property type="component" value="Linkage Group LG04"/>
</dbReference>
<evidence type="ECO:0000313" key="2">
    <source>
        <dbReference type="Proteomes" id="UP000827872"/>
    </source>
</evidence>
<reference evidence="1" key="1">
    <citation type="submission" date="2021-08" db="EMBL/GenBank/DDBJ databases">
        <title>The first chromosome-level gecko genome reveals the dynamic sex chromosomes of Neotropical dwarf geckos (Sphaerodactylidae: Sphaerodactylus).</title>
        <authorList>
            <person name="Pinto B.J."/>
            <person name="Keating S.E."/>
            <person name="Gamble T."/>
        </authorList>
    </citation>
    <scope>NUCLEOTIDE SEQUENCE</scope>
    <source>
        <strain evidence="1">TG3544</strain>
    </source>
</reference>
<protein>
    <submittedName>
        <fullName evidence="1">Uncharacterized protein</fullName>
    </submittedName>
</protein>
<keyword evidence="2" id="KW-1185">Reference proteome</keyword>
<dbReference type="EMBL" id="CM037617">
    <property type="protein sequence ID" value="KAH8004526.1"/>
    <property type="molecule type" value="Genomic_DNA"/>
</dbReference>
<sequence>MVSLEVNLGPISLNWFEELTSEASPYDCKISEDDKYKTSCLDQGTFKMPKKMLFTNSQLTSIPMTFQDQNKSLQLFESPVKEVDQSTTEAGRSASEVPATRTKLDLSNEVLSPPSNTCLIASPAVLNICATPLGNKSVLNGSLLCTPKVFQTQTPKCISESLGAEADPEMSWSSSLATPPTLSPTVLIATGDKATSGKMQRNERLALIMQSVLPKCGRSVVKNKMNILSTAGTEELCSETDSKNQNFGKSLNGCFGIDELPNKTSVNQKSLNVLEDEEMHKETDTARGIESSFSVCLASGKTFQTEMKTAKWSKNKYSYKAQHDSLQENNVVNVDSKDVNIEEYETALNSSEHTAVIPVNRTQNHCVDQNNACVEEDMPSSVLSAWSQLDLSGLEITQLEKVPSCYTSSPNVYASKNAEDHMSFTISEYASPLESCILNTSSLINVHKLLNINSPEKLPGSKNPSVPVKMINSPKLVKGCETEQVSVINDPKNTSVLMENTTFAEFLESHSSCHHKYSQENSKTSSGSLGDGILSTAAGDGRGLKKSGLTTISFSNLKRRPKKFVYSLKDSSVCQEEGTMLTDGSYLVPSGAELKSSNLDVSGTAIGNEATNKKTEISENKIHASSSKDTSEKENSVKCALLSNCNSFQERSSEKSVLAMQTLKRRNKQAPLELTSQHSLAQMVELGHRSKKISNVDEPSEFTALEKGLDMRQPLLDNDKQIPLGHANHNENQGFAGFKTSSNKQIVLSDDNIRKGRLLFKNIEDQFLKDLACEQMQCIPIQNVQENAEISAIRTNKLNKSVSNFSHVSDSQVSLTELSDTPNIFPVYFRNASFHNMLKNQPEGKQNLTASEKAEVIELSNILEEAGSQFEFTQLRKQRTVLQNSACKASGDTNKHEITELDVNSKAWKDDFKESCNLKPQRGSDRSPPKYIDTTEESAIQEHSSEEIASVNVSSEKQNRECSVPNGLASLHCGLSDLVAYKTAGNKESSISNEIFNKPAKLISNLDGVDKMHSLHKAKSKNNCLSRCDTCWNNPKYMTETDINWHQMVQAVSAEYMMKNNARDTINFVKENMEKKSNGTGYNEDNIHISSTTEVNLKIVQKYSFHMTGNGLSAVENNHSMLVSHQFINCEETHYNDLQETSDLTCLVEVTKTEQNYILNSIDEKENLNSNQQEKKIHNPEGGYLVHTTAGQNILHPHLGNNRTLHMLPGYWIGTELDDMPSTSCSKTDAENKKGAIASVKKSVDLTQNENLKHSSAMGFRTASGKHIAITDKSLAKATYILSEDCAFSEKDDPISNFVSTGIQQKEKKYENINEVCKESEERIEKHNEVLNLKSGSNNPPDLLPDNVAIKQTKNLETVKKLSQEINTAERRRKQDITEGLVTENNPTRTSSTSDVSKTLLLDCDNGQCSHVQEGFDAYAKQDIQQPLSRNSCNVFTTNNKNWDLHSSKTISSVLKSDCSPLYHSSNNKDTNSCADNFVYVSQTISPESLNAEKISTFEETAKNVNSMVPKCGLNLLNTNSLLKDSSSEISFSSFKLSTAKPLAFSTANGKAVRISQEALKKARQLLRTDCCEPTKWNTEFQSKTSKRGILESCSDALGTTKKIAENSDVAQFPGAEKYPWEDRQALQHVGPISLDVGSQSDCQTSCFQMTDRLSHNGASNKWNHIKSDCFRGTRNCELFSTASGKPVQLTEESLKKARLLFSDEEENNSSAHLSHVSKDSCAEVFSVGNKMTPEKGKPLMSRRERLPNTEVKSQSFCGFSTASGKQVRISEKALQKVTGFFKEIDCTSTDDFFEDGQNLQLDHNIPIEAPYVGPTAHDEAISKSKLQEKSYTEKQNQPVRWEKNFPCTKQIGPLEGHQPCPNRIETTNATNHVTVSEGKLDSCYPVYSQTPENDLETEASESAKAFMEDDELTDSEVQKNKRTPVFVPGKTNYLLSNTRTGKRRLEEENKCGKWPIFLALSSKVCLLGSIATDFDLIYYEEGKNQCSHKMCSHNPRNGNAGPGIWAGGEPPIKRKLLPEFDRSGGPIRSSLKASKAALEDTVNDRRKFKYSINLKPVISSPFSSSEERQVLHLNLTTPDQLMKDSKNKYNGYNQQHLSTPLLSRPLDSWSPFNKSLAEEKKIENDYIGRKPVKVFVPPFKTKSEIPEDELTYSKKYDLLRSKNINKNENLNPENIQENTTEPENNSFEHDDAARISLEDSEFTDINLGLTEMIKDCQYARNLQEMRIIKKKRQRICPQPGNLYLVKTCATACRIPLKDAVSKKSPGSYFSKQLYTFGVSKQCLKINSSNAEDFQFLIQDFFSKECFLERHGIQLADGGYLVPTDEGKAGKEEFYRALCDTPGVDPQLISKAWVYNHYKWIIWKLAVMEVAFPEEFANRCLTPERVLLQLKYRYDVEVDKSHRSAIKRITERDDVAGKTLILCVSKIISLSSKVSPIYDKSTVMENKREAAVIEVTDGWYGIRAVVDSALRSLLCRGRLRVGQKIIVHGAELVGSQDACTPLEAPESLALKISANSTRRARWYAKLGYHRDPRPFCLPLSSLLSEGGTAGCVDVIIQRAYPIQWMEKLSTGSYMFRNERAEEREAAKHKGDQQKTMQALLAKIQAKFEKNEDEGKRLLKSRILTRQQIRSLQDGADLYEAILNAPDPAYMEGYFSEEQLKALNSHRQMVTDKKQAQIEAEFRKAVESAEQGDPSSCKRDVTPIMKLRIVDYRNEEPSKEVLLSIWRPSSHVHTLLKEGGRYRIFQLAATQSKGKWEAANIQLTATKKTQYLQLPVSEEILPHIYQPRECLRYSKMSEPCFQPACSEVDLVGYVVSLRKGTGSSVLYLSDESHNLIAVQICADFKHLAVEDIISPSKLISATNLKWQPKLRSDIPVLFAGDLSTFSANPKERHLQGRFNELKNIVENNCCFGKDVQQRLMNLLQAADQQAFNLPKECSLNPFPWKSSGRNTHSTATPTGERRRQSPLTVGKMNSTPALSLDSEKMIQDPQETSKNYKKRKAMDLLSRVPSPPPVKPICTFVSPSLMKAFQPPRSCNNQHARSLERIACKSAKKPPLKRLNEICFPLKNNFVADEELAMINTQVLLNKLPKEKKVDFTDNIIYAVVSDSPDSSLPTETMSQSAGRKNTLQESDEETETPEKGASESKSSLAVQKEQQKQRRQR</sequence>
<comment type="caution">
    <text evidence="1">The sequence shown here is derived from an EMBL/GenBank/DDBJ whole genome shotgun (WGS) entry which is preliminary data.</text>
</comment>
<organism evidence="1 2">
    <name type="scientific">Sphaerodactylus townsendi</name>
    <dbReference type="NCBI Taxonomy" id="933632"/>
    <lineage>
        <taxon>Eukaryota</taxon>
        <taxon>Metazoa</taxon>
        <taxon>Chordata</taxon>
        <taxon>Craniata</taxon>
        <taxon>Vertebrata</taxon>
        <taxon>Euteleostomi</taxon>
        <taxon>Lepidosauria</taxon>
        <taxon>Squamata</taxon>
        <taxon>Bifurcata</taxon>
        <taxon>Gekkota</taxon>
        <taxon>Sphaerodactylidae</taxon>
        <taxon>Sphaerodactylus</taxon>
    </lineage>
</organism>
<proteinExistence type="predicted"/>
<evidence type="ECO:0000313" key="1">
    <source>
        <dbReference type="EMBL" id="KAH8004526.1"/>
    </source>
</evidence>
<name>A0ACB8FGD0_9SAUR</name>
<accession>A0ACB8FGD0</accession>